<evidence type="ECO:0000313" key="1">
    <source>
        <dbReference type="EMBL" id="KAJ1120278.1"/>
    </source>
</evidence>
<reference evidence="1" key="1">
    <citation type="journal article" date="2022" name="bioRxiv">
        <title>Sequencing and chromosome-scale assembly of the giantPleurodeles waltlgenome.</title>
        <authorList>
            <person name="Brown T."/>
            <person name="Elewa A."/>
            <person name="Iarovenko S."/>
            <person name="Subramanian E."/>
            <person name="Araus A.J."/>
            <person name="Petzold A."/>
            <person name="Susuki M."/>
            <person name="Suzuki K.-i.T."/>
            <person name="Hayashi T."/>
            <person name="Toyoda A."/>
            <person name="Oliveira C."/>
            <person name="Osipova E."/>
            <person name="Leigh N.D."/>
            <person name="Simon A."/>
            <person name="Yun M.H."/>
        </authorList>
    </citation>
    <scope>NUCLEOTIDE SEQUENCE</scope>
    <source>
        <strain evidence="1">20211129_DDA</strain>
        <tissue evidence="1">Liver</tissue>
    </source>
</reference>
<evidence type="ECO:0000313" key="2">
    <source>
        <dbReference type="Proteomes" id="UP001066276"/>
    </source>
</evidence>
<keyword evidence="2" id="KW-1185">Reference proteome</keyword>
<sequence>MQLCLQPQRLQGIDRRRRTVLRRCHHSISGPIRRRRWIHRRHRQLISTHRRHPTSGRLHLDGHRRLTTFHRRLHSRYRRLTSVPYRAEWYERHWSIRSRST</sequence>
<accession>A0AAV7NW25</accession>
<gene>
    <name evidence="1" type="ORF">NDU88_008452</name>
</gene>
<name>A0AAV7NW25_PLEWA</name>
<dbReference type="Proteomes" id="UP001066276">
    <property type="component" value="Chromosome 8"/>
</dbReference>
<organism evidence="1 2">
    <name type="scientific">Pleurodeles waltl</name>
    <name type="common">Iberian ribbed newt</name>
    <dbReference type="NCBI Taxonomy" id="8319"/>
    <lineage>
        <taxon>Eukaryota</taxon>
        <taxon>Metazoa</taxon>
        <taxon>Chordata</taxon>
        <taxon>Craniata</taxon>
        <taxon>Vertebrata</taxon>
        <taxon>Euteleostomi</taxon>
        <taxon>Amphibia</taxon>
        <taxon>Batrachia</taxon>
        <taxon>Caudata</taxon>
        <taxon>Salamandroidea</taxon>
        <taxon>Salamandridae</taxon>
        <taxon>Pleurodelinae</taxon>
        <taxon>Pleurodeles</taxon>
    </lineage>
</organism>
<dbReference type="AlphaFoldDB" id="A0AAV7NW25"/>
<proteinExistence type="predicted"/>
<dbReference type="EMBL" id="JANPWB010000012">
    <property type="protein sequence ID" value="KAJ1120278.1"/>
    <property type="molecule type" value="Genomic_DNA"/>
</dbReference>
<comment type="caution">
    <text evidence="1">The sequence shown here is derived from an EMBL/GenBank/DDBJ whole genome shotgun (WGS) entry which is preliminary data.</text>
</comment>
<protein>
    <submittedName>
        <fullName evidence="1">Uncharacterized protein</fullName>
    </submittedName>
</protein>